<name>W0E3R5_MARPU</name>
<gene>
    <name evidence="1" type="ORF">MARPU_09515</name>
</gene>
<dbReference type="RefSeq" id="WP_005225023.1">
    <property type="nucleotide sequence ID" value="NZ_CP007031.1"/>
</dbReference>
<protein>
    <submittedName>
        <fullName evidence="1">Uncharacterized protein</fullName>
    </submittedName>
</protein>
<dbReference type="Proteomes" id="UP000005275">
    <property type="component" value="Chromosome"/>
</dbReference>
<organism evidence="1 2">
    <name type="scientific">Marichromatium purpuratum 984</name>
    <dbReference type="NCBI Taxonomy" id="765910"/>
    <lineage>
        <taxon>Bacteria</taxon>
        <taxon>Pseudomonadati</taxon>
        <taxon>Pseudomonadota</taxon>
        <taxon>Gammaproteobacteria</taxon>
        <taxon>Chromatiales</taxon>
        <taxon>Chromatiaceae</taxon>
        <taxon>Marichromatium</taxon>
    </lineage>
</organism>
<proteinExistence type="predicted"/>
<dbReference type="HOGENOM" id="CLU_2844736_0_0_6"/>
<dbReference type="EMBL" id="CP007031">
    <property type="protein sequence ID" value="AHF05505.1"/>
    <property type="molecule type" value="Genomic_DNA"/>
</dbReference>
<evidence type="ECO:0000313" key="1">
    <source>
        <dbReference type="EMBL" id="AHF05505.1"/>
    </source>
</evidence>
<sequence>MNLLISQLITALMTHLAPNVAKLAVRAVLDVVEQAIKDSNTKTDDAILLPIVRAIRETYELESQS</sequence>
<reference evidence="1 2" key="1">
    <citation type="submission" date="2013-12" db="EMBL/GenBank/DDBJ databases">
        <authorList>
            <consortium name="DOE Joint Genome Institute"/>
            <person name="Bryant D.A."/>
            <person name="Huntemann M."/>
            <person name="Han J."/>
            <person name="Chen A."/>
            <person name="Kyrpides N."/>
            <person name="Mavromatis K."/>
            <person name="Markowitz V."/>
            <person name="Palaniappan K."/>
            <person name="Ivanova N."/>
            <person name="Schaumberg A."/>
            <person name="Pati A."/>
            <person name="Liolios K."/>
            <person name="Nordberg H.P."/>
            <person name="Cantor M.N."/>
            <person name="Hua S.X."/>
            <person name="Woyke T."/>
        </authorList>
    </citation>
    <scope>NUCLEOTIDE SEQUENCE [LARGE SCALE GENOMIC DNA]</scope>
    <source>
        <strain evidence="1 2">984</strain>
    </source>
</reference>
<dbReference type="STRING" id="765910.MARPU_09515"/>
<evidence type="ECO:0000313" key="2">
    <source>
        <dbReference type="Proteomes" id="UP000005275"/>
    </source>
</evidence>
<dbReference type="KEGG" id="mpur:MARPU_09515"/>
<keyword evidence="2" id="KW-1185">Reference proteome</keyword>
<dbReference type="AlphaFoldDB" id="W0E3R5"/>
<accession>W0E3R5</accession>